<gene>
    <name evidence="5" type="primary">cotSA_2</name>
    <name evidence="5" type="ORF">GJW-30_1_04052</name>
</gene>
<evidence type="ECO:0000259" key="4">
    <source>
        <dbReference type="Pfam" id="PF13579"/>
    </source>
</evidence>
<dbReference type="AlphaFoldDB" id="A0A0S3PZX4"/>
<accession>A0A0S3PZX4</accession>
<dbReference type="PANTHER" id="PTHR12526">
    <property type="entry name" value="GLYCOSYLTRANSFERASE"/>
    <property type="match status" value="1"/>
</dbReference>
<keyword evidence="6" id="KW-1185">Reference proteome</keyword>
<evidence type="ECO:0000259" key="3">
    <source>
        <dbReference type="Pfam" id="PF00534"/>
    </source>
</evidence>
<dbReference type="SUPFAM" id="SSF53756">
    <property type="entry name" value="UDP-Glycosyltransferase/glycogen phosphorylase"/>
    <property type="match status" value="1"/>
</dbReference>
<dbReference type="OrthoDB" id="503550at2"/>
<evidence type="ECO:0000313" key="6">
    <source>
        <dbReference type="Proteomes" id="UP000236884"/>
    </source>
</evidence>
<keyword evidence="5" id="KW-0946">Virion</keyword>
<proteinExistence type="predicted"/>
<evidence type="ECO:0000256" key="2">
    <source>
        <dbReference type="ARBA" id="ARBA00022679"/>
    </source>
</evidence>
<evidence type="ECO:0000256" key="1">
    <source>
        <dbReference type="ARBA" id="ARBA00022676"/>
    </source>
</evidence>
<keyword evidence="5" id="KW-0167">Capsid protein</keyword>
<dbReference type="EMBL" id="AP014946">
    <property type="protein sequence ID" value="BAT61495.1"/>
    <property type="molecule type" value="Genomic_DNA"/>
</dbReference>
<dbReference type="InterPro" id="IPR001296">
    <property type="entry name" value="Glyco_trans_1"/>
</dbReference>
<name>A0A0S3PZX4_9BRAD</name>
<keyword evidence="1 5" id="KW-0328">Glycosyltransferase</keyword>
<feature type="domain" description="Glycosyltransferase subfamily 4-like N-terminal" evidence="4">
    <location>
        <begin position="17"/>
        <end position="123"/>
    </location>
</feature>
<dbReference type="EC" id="2.4.-.-" evidence="5"/>
<dbReference type="InterPro" id="IPR028098">
    <property type="entry name" value="Glyco_trans_4-like_N"/>
</dbReference>
<organism evidence="5 6">
    <name type="scientific">Variibacter gotjawalensis</name>
    <dbReference type="NCBI Taxonomy" id="1333996"/>
    <lineage>
        <taxon>Bacteria</taxon>
        <taxon>Pseudomonadati</taxon>
        <taxon>Pseudomonadota</taxon>
        <taxon>Alphaproteobacteria</taxon>
        <taxon>Hyphomicrobiales</taxon>
        <taxon>Nitrobacteraceae</taxon>
        <taxon>Variibacter</taxon>
    </lineage>
</organism>
<sequence length="368" mass="40893">MRIVLLSGTPYLPQVRGGVEVNTHELAVELMQRGHAVTVLTRLSYRDGFGLKTQIKRWLGEDISDRSLGYEVIRVRDLAAVITDLPKPDVVVIHNGDPTRVAAAFAQRDVPVLVYMHGLGFDSWPCQSGPVGVLPVSGFLSISEFVADRFRAKHGIVTRAIPPVHRAERYRTERNGRYVTLINPVPVKGVDLALNVAERLPDIAFCFVKGWPLGLREGRLLKARIAKLPNVTFRENSDMKDVYRDTQILLVPSQWEAETWGRVVTEAHFSGIPVVASDRGGLRESVGPGGVVLPANDHPDRWASAIRSIWDDPERYRQLSTAALKYSRRPGISIEHQVTTFEEILRAVVCGQPVSHPASDVAVMRKVV</sequence>
<dbReference type="Pfam" id="PF00534">
    <property type="entry name" value="Glycos_transf_1"/>
    <property type="match status" value="1"/>
</dbReference>
<evidence type="ECO:0000313" key="5">
    <source>
        <dbReference type="EMBL" id="BAT61495.1"/>
    </source>
</evidence>
<feature type="domain" description="Glycosyl transferase family 1" evidence="3">
    <location>
        <begin position="185"/>
        <end position="324"/>
    </location>
</feature>
<dbReference type="PANTHER" id="PTHR12526:SF510">
    <property type="entry name" value="D-INOSITOL 3-PHOSPHATE GLYCOSYLTRANSFERASE"/>
    <property type="match status" value="1"/>
</dbReference>
<dbReference type="Proteomes" id="UP000236884">
    <property type="component" value="Chromosome"/>
</dbReference>
<dbReference type="Gene3D" id="3.40.50.2000">
    <property type="entry name" value="Glycogen Phosphorylase B"/>
    <property type="match status" value="2"/>
</dbReference>
<keyword evidence="2 5" id="KW-0808">Transferase</keyword>
<protein>
    <submittedName>
        <fullName evidence="5">Spore coat protein SA</fullName>
        <ecNumber evidence="5">2.4.-.-</ecNumber>
    </submittedName>
</protein>
<dbReference type="Pfam" id="PF13579">
    <property type="entry name" value="Glyco_trans_4_4"/>
    <property type="match status" value="1"/>
</dbReference>
<reference evidence="5 6" key="1">
    <citation type="submission" date="2015-08" db="EMBL/GenBank/DDBJ databases">
        <title>Investigation of the bacterial diversity of lava forest soil.</title>
        <authorList>
            <person name="Lee J.S."/>
        </authorList>
    </citation>
    <scope>NUCLEOTIDE SEQUENCE [LARGE SCALE GENOMIC DNA]</scope>
    <source>
        <strain evidence="5 6">GJW-30</strain>
    </source>
</reference>
<dbReference type="RefSeq" id="WP_096358185.1">
    <property type="nucleotide sequence ID" value="NZ_AP014946.1"/>
</dbReference>
<dbReference type="KEGG" id="vgo:GJW-30_1_04052"/>
<dbReference type="GO" id="GO:0016757">
    <property type="term" value="F:glycosyltransferase activity"/>
    <property type="evidence" value="ECO:0007669"/>
    <property type="project" value="UniProtKB-KW"/>
</dbReference>